<dbReference type="Proteomes" id="UP000826012">
    <property type="component" value="Chromosome"/>
</dbReference>
<name>A0ABM7SJW9_9MYCO</name>
<accession>A0ABM7SJW9</accession>
<reference evidence="2 3" key="1">
    <citation type="submission" date="2021-07" db="EMBL/GenBank/DDBJ databases">
        <title>Complete genome sequence of nontuberculous Mycobacterium sp. TY59.</title>
        <authorList>
            <person name="Fukushima K."/>
        </authorList>
    </citation>
    <scope>NUCLEOTIDE SEQUENCE [LARGE SCALE GENOMIC DNA]</scope>
    <source>
        <strain evidence="2 3">TY59</strain>
    </source>
</reference>
<proteinExistence type="predicted"/>
<organism evidence="2 3">
    <name type="scientific">Mycobacterium senriense</name>
    <dbReference type="NCBI Taxonomy" id="2775496"/>
    <lineage>
        <taxon>Bacteria</taxon>
        <taxon>Bacillati</taxon>
        <taxon>Actinomycetota</taxon>
        <taxon>Actinomycetes</taxon>
        <taxon>Mycobacteriales</taxon>
        <taxon>Mycobacteriaceae</taxon>
        <taxon>Mycobacterium</taxon>
        <taxon>Mycobacterium avium complex (MAC)</taxon>
    </lineage>
</organism>
<keyword evidence="3" id="KW-1185">Reference proteome</keyword>
<gene>
    <name evidence="2" type="ORF">MTY59_12330</name>
</gene>
<dbReference type="EMBL" id="AP024828">
    <property type="protein sequence ID" value="BCZ21378.1"/>
    <property type="molecule type" value="Genomic_DNA"/>
</dbReference>
<sequence length="49" mass="5355">MRPGGNDPKAATDQVNAHEQDENGDPARQRRRSGGGLSAQDLLRREGRL</sequence>
<evidence type="ECO:0000256" key="1">
    <source>
        <dbReference type="SAM" id="MobiDB-lite"/>
    </source>
</evidence>
<protein>
    <submittedName>
        <fullName evidence="2">Uncharacterized protein</fullName>
    </submittedName>
</protein>
<feature type="region of interest" description="Disordered" evidence="1">
    <location>
        <begin position="1"/>
        <end position="49"/>
    </location>
</feature>
<feature type="compositionally biased region" description="Basic and acidic residues" evidence="1">
    <location>
        <begin position="16"/>
        <end position="28"/>
    </location>
</feature>
<evidence type="ECO:0000313" key="2">
    <source>
        <dbReference type="EMBL" id="BCZ21378.1"/>
    </source>
</evidence>
<evidence type="ECO:0000313" key="3">
    <source>
        <dbReference type="Proteomes" id="UP000826012"/>
    </source>
</evidence>